<keyword evidence="5" id="KW-1185">Reference proteome</keyword>
<dbReference type="CDD" id="cd10719">
    <property type="entry name" value="DnaJ_zf"/>
    <property type="match status" value="1"/>
</dbReference>
<dbReference type="InterPro" id="IPR001667">
    <property type="entry name" value="DDH_dom"/>
</dbReference>
<dbReference type="Pfam" id="PF01368">
    <property type="entry name" value="DHH"/>
    <property type="match status" value="1"/>
</dbReference>
<dbReference type="PROSITE" id="PS50126">
    <property type="entry name" value="S1"/>
    <property type="match status" value="1"/>
</dbReference>
<dbReference type="CDD" id="cd04487">
    <property type="entry name" value="RecJ_OBF2_like"/>
    <property type="match status" value="1"/>
</dbReference>
<feature type="domain" description="S1 motif" evidence="2">
    <location>
        <begin position="123"/>
        <end position="190"/>
    </location>
</feature>
<evidence type="ECO:0000256" key="1">
    <source>
        <dbReference type="PROSITE-ProRule" id="PRU00546"/>
    </source>
</evidence>
<dbReference type="InterPro" id="IPR038763">
    <property type="entry name" value="DHH_sf"/>
</dbReference>
<feature type="zinc finger region" description="CR-type" evidence="1">
    <location>
        <begin position="1"/>
        <end position="81"/>
    </location>
</feature>
<dbReference type="GO" id="GO:0004527">
    <property type="term" value="F:exonuclease activity"/>
    <property type="evidence" value="ECO:0007669"/>
    <property type="project" value="UniProtKB-KW"/>
</dbReference>
<dbReference type="Gene3D" id="2.40.50.140">
    <property type="entry name" value="Nucleic acid-binding proteins"/>
    <property type="match status" value="1"/>
</dbReference>
<protein>
    <recommendedName>
        <fullName evidence="6">DHH family phosphoesterase</fullName>
    </recommendedName>
</protein>
<evidence type="ECO:0000259" key="2">
    <source>
        <dbReference type="PROSITE" id="PS50126"/>
    </source>
</evidence>
<organism evidence="4 5">
    <name type="scientific">Methanolapillus millepedarum</name>
    <dbReference type="NCBI Taxonomy" id="3028296"/>
    <lineage>
        <taxon>Archaea</taxon>
        <taxon>Methanobacteriati</taxon>
        <taxon>Methanobacteriota</taxon>
        <taxon>Stenosarchaea group</taxon>
        <taxon>Methanomicrobia</taxon>
        <taxon>Methanosarcinales</taxon>
        <taxon>Methanosarcinaceae</taxon>
        <taxon>Methanolapillus</taxon>
    </lineage>
</organism>
<dbReference type="EMBL" id="CP131060">
    <property type="protein sequence ID" value="WNY24546.1"/>
    <property type="molecule type" value="Genomic_DNA"/>
</dbReference>
<keyword evidence="1" id="KW-0863">Zinc-finger</keyword>
<dbReference type="InterPro" id="IPR004365">
    <property type="entry name" value="NA-bd_OB_tRNA"/>
</dbReference>
<evidence type="ECO:0008006" key="6">
    <source>
        <dbReference type="Google" id="ProtNLM"/>
    </source>
</evidence>
<gene>
    <name evidence="4" type="ORF">MsAc7_00680</name>
</gene>
<keyword evidence="1" id="KW-0862">Zinc</keyword>
<evidence type="ECO:0000259" key="3">
    <source>
        <dbReference type="PROSITE" id="PS51188"/>
    </source>
</evidence>
<dbReference type="GeneID" id="89229192"/>
<dbReference type="SUPFAM" id="SSF64182">
    <property type="entry name" value="DHH phosphoesterases"/>
    <property type="match status" value="1"/>
</dbReference>
<keyword evidence="1" id="KW-0479">Metal-binding</keyword>
<dbReference type="Gene3D" id="3.90.1640.30">
    <property type="match status" value="1"/>
</dbReference>
<feature type="domain" description="CR-type" evidence="3">
    <location>
        <begin position="1"/>
        <end position="81"/>
    </location>
</feature>
<evidence type="ECO:0000313" key="5">
    <source>
        <dbReference type="Proteomes" id="UP001303587"/>
    </source>
</evidence>
<evidence type="ECO:0000313" key="4">
    <source>
        <dbReference type="EMBL" id="WNY24546.1"/>
    </source>
</evidence>
<dbReference type="InterPro" id="IPR051673">
    <property type="entry name" value="SSDNA_exonuclease_RecJ"/>
</dbReference>
<dbReference type="RefSeq" id="WP_338102632.1">
    <property type="nucleotide sequence ID" value="NZ_CP131060.1"/>
</dbReference>
<dbReference type="InterPro" id="IPR012340">
    <property type="entry name" value="NA-bd_OB-fold"/>
</dbReference>
<name>A0AA96ZUP5_9EURY</name>
<reference evidence="4 5" key="1">
    <citation type="submission" date="2023-07" db="EMBL/GenBank/DDBJ databases">
        <title>Closed genoem sequence of Methanosarcinaceae archaeon Ac7.</title>
        <authorList>
            <person name="Poehlein A."/>
            <person name="Protasov E."/>
            <person name="Platt K."/>
            <person name="Reeh H."/>
            <person name="Daniel R."/>
            <person name="Brune A."/>
        </authorList>
    </citation>
    <scope>NUCLEOTIDE SEQUENCE [LARGE SCALE GENOMIC DNA]</scope>
    <source>
        <strain evidence="4 5">Ac7</strain>
    </source>
</reference>
<dbReference type="Pfam" id="PF01336">
    <property type="entry name" value="tRNA_anti-codon"/>
    <property type="match status" value="1"/>
</dbReference>
<dbReference type="Gene3D" id="2.10.230.10">
    <property type="entry name" value="Heat shock protein DnaJ, cysteine-rich domain"/>
    <property type="match status" value="1"/>
</dbReference>
<dbReference type="GO" id="GO:0003676">
    <property type="term" value="F:nucleic acid binding"/>
    <property type="evidence" value="ECO:0007669"/>
    <property type="project" value="InterPro"/>
</dbReference>
<dbReference type="GO" id="GO:0051082">
    <property type="term" value="F:unfolded protein binding"/>
    <property type="evidence" value="ECO:0007669"/>
    <property type="project" value="InterPro"/>
</dbReference>
<dbReference type="InterPro" id="IPR003029">
    <property type="entry name" value="S1_domain"/>
</dbReference>
<accession>A0AA96ZUP5</accession>
<sequence length="720" mass="78496">MSEKCSKCRGEGFLIPESGPCPKCNGTVSAGKAKSINLMDLSEKNLNSFVSGTCETCGGTGTYEKKQKCDECRGKGEIYNCIRCGRMIPYLNANGEEICNACLSSSAVHVLDNSCDYDDLESGKLYKGCVDGVVAGLGAFIKLNDSIKGLMHEKNFEAGHAGLQKGDEIIIQLKNISRQGRDTKLDLVPKKPVNYKIIDVEKEIPVTLIGDLSAKDNGKIIKMLGEVLQIKQTGGPTIFTIADESGQVPCAGFSTAGQRSFVEIMTGMAVVAVGEVNLRDNALQIELMSLKKLSDDETASLLERVNTAIDVRAEPHDISFLIESKILEKLRPSMIQAAKEIRKAILRSRPIILRHHADADGITSAIAIEKAILPLIRGIGGPDAEYRAYTRSPSKAPFYELLDVVKDVSYAVEDEIRFGQPMPLVVMVDNGSTEEDIPAYKHTQVYGMDIVVIDHHHPDDAADEYLLAHVNPYKVGGDFGLTAGMLCTEVARMINPDVSDQIVHLAAVAGTGDRSAAPEFEQYLNLVLGKYTPEHLKEMALALDYEQYWLRFGSGVGIIEDILDMRDHDTHLRLVKMLCEQANGMIQDQLNVSLPNVKTTVLKSGAILNTIDVEKFAHKFTFPPPGKTSGEIHDIMCNVRHPNKPVITLGLGPDFAVIRSKKVLMNIPQIVRELREELAGTGVNGGGHLVVGSIKFVEGAADIVISRLIEKLGEADVETE</sequence>
<dbReference type="PROSITE" id="PS51188">
    <property type="entry name" value="ZF_CR"/>
    <property type="match status" value="1"/>
</dbReference>
<proteinExistence type="predicted"/>
<dbReference type="PANTHER" id="PTHR30255:SF2">
    <property type="entry name" value="SINGLE-STRANDED-DNA-SPECIFIC EXONUCLEASE RECJ"/>
    <property type="match status" value="1"/>
</dbReference>
<dbReference type="InterPro" id="IPR001305">
    <property type="entry name" value="HSP_DnaJ_Cys-rich_dom"/>
</dbReference>
<dbReference type="GO" id="GO:0031072">
    <property type="term" value="F:heat shock protein binding"/>
    <property type="evidence" value="ECO:0007669"/>
    <property type="project" value="InterPro"/>
</dbReference>
<dbReference type="PANTHER" id="PTHR30255">
    <property type="entry name" value="SINGLE-STRANDED-DNA-SPECIFIC EXONUCLEASE RECJ"/>
    <property type="match status" value="1"/>
</dbReference>
<dbReference type="GO" id="GO:0008270">
    <property type="term" value="F:zinc ion binding"/>
    <property type="evidence" value="ECO:0007669"/>
    <property type="project" value="UniProtKB-KW"/>
</dbReference>
<dbReference type="Proteomes" id="UP001303587">
    <property type="component" value="Chromosome"/>
</dbReference>
<dbReference type="AlphaFoldDB" id="A0AA96ZUP5"/>